<evidence type="ECO:0000259" key="6">
    <source>
        <dbReference type="Pfam" id="PF13657"/>
    </source>
</evidence>
<name>A0A031JDW8_9SPHN</name>
<dbReference type="CDD" id="cd17793">
    <property type="entry name" value="HipA"/>
    <property type="match status" value="1"/>
</dbReference>
<dbReference type="Pfam" id="PF13657">
    <property type="entry name" value="Couple_hipA"/>
    <property type="match status" value="1"/>
</dbReference>
<keyword evidence="7" id="KW-0614">Plasmid</keyword>
<keyword evidence="10" id="KW-1185">Reference proteome</keyword>
<dbReference type="NCBIfam" id="TIGR03071">
    <property type="entry name" value="couple_hipA"/>
    <property type="match status" value="1"/>
</dbReference>
<dbReference type="EMBL" id="CP017078">
    <property type="protein sequence ID" value="AOR81028.1"/>
    <property type="molecule type" value="Genomic_DNA"/>
</dbReference>
<evidence type="ECO:0000256" key="2">
    <source>
        <dbReference type="ARBA" id="ARBA00022679"/>
    </source>
</evidence>
<protein>
    <submittedName>
        <fullName evidence="8">HipA-like protein</fullName>
    </submittedName>
    <submittedName>
        <fullName evidence="7">Phosphatidylinositol kinase</fullName>
    </submittedName>
</protein>
<dbReference type="InterPro" id="IPR017508">
    <property type="entry name" value="HipA_N1"/>
</dbReference>
<evidence type="ECO:0000256" key="1">
    <source>
        <dbReference type="ARBA" id="ARBA00010164"/>
    </source>
</evidence>
<dbReference type="RefSeq" id="WP_036530282.1">
    <property type="nucleotide sequence ID" value="NZ_CP017078.1"/>
</dbReference>
<feature type="domain" description="HipA-like C-terminal" evidence="5">
    <location>
        <begin position="141"/>
        <end position="372"/>
    </location>
</feature>
<gene>
    <name evidence="7" type="ORF">BES08_29480</name>
    <name evidence="8" type="ORF">BV97_05307</name>
</gene>
<reference evidence="8 9" key="1">
    <citation type="submission" date="2014-03" db="EMBL/GenBank/DDBJ databases">
        <title>Whole genome sequence of Novosphingobium resinovorum KF1.</title>
        <authorList>
            <person name="Gan H.M."/>
            <person name="Gan H.Y."/>
            <person name="Chew T.H."/>
            <person name="Savka M.A."/>
        </authorList>
    </citation>
    <scope>NUCLEOTIDE SEQUENCE [LARGE SCALE GENOMIC DNA]</scope>
    <source>
        <strain evidence="8 9">KF1</strain>
    </source>
</reference>
<organism evidence="8 9">
    <name type="scientific">Novosphingobium resinovorum</name>
    <dbReference type="NCBI Taxonomy" id="158500"/>
    <lineage>
        <taxon>Bacteria</taxon>
        <taxon>Pseudomonadati</taxon>
        <taxon>Pseudomonadota</taxon>
        <taxon>Alphaproteobacteria</taxon>
        <taxon>Sphingomonadales</taxon>
        <taxon>Sphingomonadaceae</taxon>
        <taxon>Novosphingobium</taxon>
    </lineage>
</organism>
<dbReference type="Pfam" id="PF07804">
    <property type="entry name" value="HipA_C"/>
    <property type="match status" value="1"/>
</dbReference>
<dbReference type="Proteomes" id="UP000024329">
    <property type="component" value="Unassembled WGS sequence"/>
</dbReference>
<dbReference type="InterPro" id="IPR012893">
    <property type="entry name" value="HipA-like_C"/>
</dbReference>
<keyword evidence="2" id="KW-0808">Transferase</keyword>
<reference evidence="10" key="3">
    <citation type="journal article" date="2017" name="J. Biotechnol.">
        <title>Complete genome sequence of Novosphingobium resinovorum SA1, a versatile xenobiotic-degrading bacterium capable of utilizing sulfanilic acid.</title>
        <authorList>
            <person name="Hegedus B."/>
            <person name="Kos P.B."/>
            <person name="Balint B."/>
            <person name="Maroti G."/>
            <person name="Gan H.M."/>
            <person name="Perei K."/>
            <person name="Rakhely G."/>
        </authorList>
    </citation>
    <scope>NUCLEOTIDE SEQUENCE [LARGE SCALE GENOMIC DNA]</scope>
    <source>
        <strain evidence="10">SA1</strain>
    </source>
</reference>
<dbReference type="GO" id="GO:0004674">
    <property type="term" value="F:protein serine/threonine kinase activity"/>
    <property type="evidence" value="ECO:0007669"/>
    <property type="project" value="TreeGrafter"/>
</dbReference>
<evidence type="ECO:0000259" key="5">
    <source>
        <dbReference type="Pfam" id="PF07804"/>
    </source>
</evidence>
<evidence type="ECO:0000256" key="3">
    <source>
        <dbReference type="ARBA" id="ARBA00022777"/>
    </source>
</evidence>
<feature type="compositionally biased region" description="Acidic residues" evidence="4">
    <location>
        <begin position="415"/>
        <end position="430"/>
    </location>
</feature>
<proteinExistence type="inferred from homology"/>
<dbReference type="OrthoDB" id="9805913at2"/>
<evidence type="ECO:0000313" key="10">
    <source>
        <dbReference type="Proteomes" id="UP000094626"/>
    </source>
</evidence>
<dbReference type="EMBL" id="JFYZ01000063">
    <property type="protein sequence ID" value="EZP70925.1"/>
    <property type="molecule type" value="Genomic_DNA"/>
</dbReference>
<feature type="domain" description="HipA N-terminal subdomain 1" evidence="6">
    <location>
        <begin position="4"/>
        <end position="100"/>
    </location>
</feature>
<dbReference type="PATRIC" id="fig|158500.4.peg.5385"/>
<dbReference type="PANTHER" id="PTHR37419:SF1">
    <property type="entry name" value="SERINE_THREONINE-PROTEIN KINASE TOXIN HIPA"/>
    <property type="match status" value="1"/>
</dbReference>
<evidence type="ECO:0000256" key="4">
    <source>
        <dbReference type="SAM" id="MobiDB-lite"/>
    </source>
</evidence>
<dbReference type="InterPro" id="IPR052028">
    <property type="entry name" value="HipA_Ser/Thr_kinase"/>
</dbReference>
<dbReference type="AlphaFoldDB" id="A0A031JDW8"/>
<keyword evidence="3 7" id="KW-0418">Kinase</keyword>
<dbReference type="GO" id="GO:0005829">
    <property type="term" value="C:cytosol"/>
    <property type="evidence" value="ECO:0007669"/>
    <property type="project" value="TreeGrafter"/>
</dbReference>
<dbReference type="Proteomes" id="UP000094626">
    <property type="component" value="Plasmid pSA3"/>
</dbReference>
<dbReference type="KEGG" id="nre:BES08_29480"/>
<evidence type="ECO:0000313" key="7">
    <source>
        <dbReference type="EMBL" id="AOR81028.1"/>
    </source>
</evidence>
<geneLocation type="plasmid" evidence="7 10">
    <name>pSA3</name>
</geneLocation>
<evidence type="ECO:0000313" key="8">
    <source>
        <dbReference type="EMBL" id="EZP70925.1"/>
    </source>
</evidence>
<evidence type="ECO:0000313" key="9">
    <source>
        <dbReference type="Proteomes" id="UP000024329"/>
    </source>
</evidence>
<feature type="region of interest" description="Disordered" evidence="4">
    <location>
        <begin position="411"/>
        <end position="438"/>
    </location>
</feature>
<accession>A0A031JDW8</accession>
<sequence>MELAITFEGRHLATLVAANDEVRLSYSVAWQAAPDHFPISLRMPVDGSTYKGDIVLLWLMNLLPEGDPLRAMTRVVGATADDVLGLIARTGTDLAGALSIGLDTPGGTPDYREITGSDALERIISDLPARPFLVDEEGVSMSLAGAQDKLPVAKLGDAIGVPMHGAPSTHILKPDNPRLLGSVQNEALCMVLARRAGLLTAPVTTGLAGQRSYLLVTRYDREGEPGAVRRIHQEDFCQSLGRPPVAKYEYNGTGTRGPSIADFFATVRAHMTAREITQLLDAVIFNIAIGNVDSHAKNYSVLLTHQANRFAPLYDLMSGLGWANITQNHAQAIGGQRRGRHIYARHWQRMAEASGLSPKATVRRVEAVTARLLRELPRASEEVAAMPAGPGLMLKVFEREIAQRIGEVRAHAQEPGDEEYGAPGNDDADQIDATTYHG</sequence>
<dbReference type="eggNOG" id="COG3550">
    <property type="taxonomic scope" value="Bacteria"/>
</dbReference>
<comment type="similarity">
    <text evidence="1">Belongs to the HipA Ser/Thr kinase family.</text>
</comment>
<dbReference type="Gene3D" id="1.10.1070.20">
    <property type="match status" value="1"/>
</dbReference>
<reference evidence="7" key="2">
    <citation type="submission" date="2016-08" db="EMBL/GenBank/DDBJ databases">
        <authorList>
            <person name="Seilhamer J.J."/>
        </authorList>
    </citation>
    <scope>NUCLEOTIDE SEQUENCE [LARGE SCALE GENOMIC DNA]</scope>
    <source>
        <strain evidence="7">SA1</strain>
        <plasmid evidence="7">pSA3</plasmid>
    </source>
</reference>
<dbReference type="PANTHER" id="PTHR37419">
    <property type="entry name" value="SERINE/THREONINE-PROTEIN KINASE TOXIN HIPA"/>
    <property type="match status" value="1"/>
</dbReference>